<name>D1QT12_9BACT</name>
<evidence type="ECO:0000313" key="1">
    <source>
        <dbReference type="EMBL" id="EFB31465.1"/>
    </source>
</evidence>
<reference evidence="1 2" key="1">
    <citation type="submission" date="2009-11" db="EMBL/GenBank/DDBJ databases">
        <authorList>
            <person name="Weinstock G."/>
            <person name="Sodergren E."/>
            <person name="Clifton S."/>
            <person name="Fulton L."/>
            <person name="Fulton B."/>
            <person name="Courtney L."/>
            <person name="Fronick C."/>
            <person name="Harrison M."/>
            <person name="Strong C."/>
            <person name="Farmer C."/>
            <person name="Delahaunty K."/>
            <person name="Markovic C."/>
            <person name="Hall O."/>
            <person name="Minx P."/>
            <person name="Tomlinson C."/>
            <person name="Mitreva M."/>
            <person name="Nelson J."/>
            <person name="Hou S."/>
            <person name="Wollam A."/>
            <person name="Pepin K.H."/>
            <person name="Johnson M."/>
            <person name="Bhonagiri V."/>
            <person name="Nash W.E."/>
            <person name="Warren W."/>
            <person name="Chinwalla A."/>
            <person name="Mardis E.R."/>
            <person name="Wilson R.K."/>
        </authorList>
    </citation>
    <scope>NUCLEOTIDE SEQUENCE [LARGE SCALE GENOMIC DNA]</scope>
    <source>
        <strain evidence="1 2">F0302</strain>
    </source>
</reference>
<dbReference type="AlphaFoldDB" id="D1QT12"/>
<dbReference type="STRING" id="649760.HMPREF0971_02135"/>
<sequence>MLGIKQTRLFSEDAESQIPRRKVRTVFCLYSRGMQISST</sequence>
<evidence type="ECO:0000313" key="2">
    <source>
        <dbReference type="Proteomes" id="UP000004079"/>
    </source>
</evidence>
<dbReference type="EMBL" id="ACUZ02000036">
    <property type="protein sequence ID" value="EFB31465.1"/>
    <property type="molecule type" value="Genomic_DNA"/>
</dbReference>
<comment type="caution">
    <text evidence="1">The sequence shown here is derived from an EMBL/GenBank/DDBJ whole genome shotgun (WGS) entry which is preliminary data.</text>
</comment>
<dbReference type="HOGENOM" id="CLU_3314759_0_0_10"/>
<proteinExistence type="predicted"/>
<protein>
    <submittedName>
        <fullName evidence="1">Uncharacterized protein</fullName>
    </submittedName>
</protein>
<accession>D1QT12</accession>
<dbReference type="Proteomes" id="UP000004079">
    <property type="component" value="Unassembled WGS sequence"/>
</dbReference>
<gene>
    <name evidence="1" type="ORF">HMPREF0971_02135</name>
</gene>
<organism evidence="1 2">
    <name type="scientific">Segatella oris F0302</name>
    <dbReference type="NCBI Taxonomy" id="649760"/>
    <lineage>
        <taxon>Bacteria</taxon>
        <taxon>Pseudomonadati</taxon>
        <taxon>Bacteroidota</taxon>
        <taxon>Bacteroidia</taxon>
        <taxon>Bacteroidales</taxon>
        <taxon>Prevotellaceae</taxon>
        <taxon>Segatella</taxon>
    </lineage>
</organism>